<dbReference type="Proteomes" id="UP000198226">
    <property type="component" value="Chromosome I"/>
</dbReference>
<evidence type="ECO:0008006" key="3">
    <source>
        <dbReference type="Google" id="ProtNLM"/>
    </source>
</evidence>
<dbReference type="RefSeq" id="WP_067315654.1">
    <property type="nucleotide sequence ID" value="NZ_LRMV01000302.1"/>
</dbReference>
<accession>A0A109IF59</accession>
<protein>
    <recommendedName>
        <fullName evidence="3">LexA DNA binding domain-containing protein</fullName>
    </recommendedName>
</protein>
<name>A0A109IF59_9ACTN</name>
<dbReference type="EMBL" id="LT607752">
    <property type="protein sequence ID" value="SCG40543.1"/>
    <property type="molecule type" value="Genomic_DNA"/>
</dbReference>
<organism evidence="1 2">
    <name type="scientific">Micromonospora rifamycinica</name>
    <dbReference type="NCBI Taxonomy" id="291594"/>
    <lineage>
        <taxon>Bacteria</taxon>
        <taxon>Bacillati</taxon>
        <taxon>Actinomycetota</taxon>
        <taxon>Actinomycetes</taxon>
        <taxon>Micromonosporales</taxon>
        <taxon>Micromonosporaceae</taxon>
        <taxon>Micromonospora</taxon>
    </lineage>
</organism>
<reference evidence="2" key="1">
    <citation type="submission" date="2016-06" db="EMBL/GenBank/DDBJ databases">
        <authorList>
            <person name="Varghese N."/>
            <person name="Submissions Spin"/>
        </authorList>
    </citation>
    <scope>NUCLEOTIDE SEQUENCE [LARGE SCALE GENOMIC DNA]</scope>
    <source>
        <strain evidence="2">DSM 44983</strain>
    </source>
</reference>
<proteinExistence type="predicted"/>
<dbReference type="OrthoDB" id="3389130at2"/>
<evidence type="ECO:0000313" key="2">
    <source>
        <dbReference type="Proteomes" id="UP000198226"/>
    </source>
</evidence>
<gene>
    <name evidence="1" type="ORF">GA0070623_0682</name>
</gene>
<keyword evidence="2" id="KW-1185">Reference proteome</keyword>
<sequence length="78" mass="8707">MQQVRLSEAEVRVYEAVTVLETRGQVPYPDLIAEEAGLAQQDVHAPLRLLTEKGLLHREDSPLAGLDFGPRWCARQPA</sequence>
<evidence type="ECO:0000313" key="1">
    <source>
        <dbReference type="EMBL" id="SCG40543.1"/>
    </source>
</evidence>
<dbReference type="AlphaFoldDB" id="A0A109IF59"/>